<dbReference type="PANTHER" id="PTHR30329:SF20">
    <property type="entry name" value="EXPORTED PROTEIN"/>
    <property type="match status" value="1"/>
</dbReference>
<evidence type="ECO:0000256" key="8">
    <source>
        <dbReference type="SAM" id="Phobius"/>
    </source>
</evidence>
<dbReference type="PROSITE" id="PS51123">
    <property type="entry name" value="OMPA_2"/>
    <property type="match status" value="1"/>
</dbReference>
<dbReference type="PANTHER" id="PTHR30329">
    <property type="entry name" value="STATOR ELEMENT OF FLAGELLAR MOTOR COMPLEX"/>
    <property type="match status" value="1"/>
</dbReference>
<name>A1VV71_POLNA</name>
<feature type="transmembrane region" description="Helical" evidence="8">
    <location>
        <begin position="20"/>
        <end position="46"/>
    </location>
</feature>
<comment type="similarity">
    <text evidence="2">Belongs to the MotB family.</text>
</comment>
<protein>
    <recommendedName>
        <fullName evidence="9">OmpA-like domain-containing protein</fullName>
    </recommendedName>
</protein>
<dbReference type="Pfam" id="PF13677">
    <property type="entry name" value="MotB_plug"/>
    <property type="match status" value="1"/>
</dbReference>
<keyword evidence="4 8" id="KW-0812">Transmembrane</keyword>
<dbReference type="OrthoDB" id="9815217at2"/>
<dbReference type="InterPro" id="IPR036737">
    <property type="entry name" value="OmpA-like_sf"/>
</dbReference>
<dbReference type="RefSeq" id="WP_011797922.1">
    <property type="nucleotide sequence ID" value="NC_008757.1"/>
</dbReference>
<dbReference type="KEGG" id="pna:Pnap_4266"/>
<sequence>MIGSRARTRRGSQGEAEKPFWISFADLMTALMVLFLVVMAVALLAVTRTVSAREALEAQHKKDVDNCMAQAVTAAERHKGVKVDLDRRVIDFGDRARFAFGSSVLAPEQEAVLRRFVPELLSMAQTPSCKRVLKRVVVEGYTDRAGTYLGNLNLSLMRSQRVLCAMFTTSGADALTEAQKDAVRDVFLVGGFAFNSSKDTAEESRRVEMRLEFLGVEEKPIASPATSGNFGACAI</sequence>
<dbReference type="HOGENOM" id="CLU_016890_2_2_4"/>
<keyword evidence="6 7" id="KW-0472">Membrane</keyword>
<comment type="subcellular location">
    <subcellularLocation>
        <location evidence="1">Cell membrane</location>
        <topology evidence="1">Single-pass membrane protein</topology>
    </subcellularLocation>
</comment>
<dbReference type="InterPro" id="IPR006665">
    <property type="entry name" value="OmpA-like"/>
</dbReference>
<keyword evidence="10" id="KW-0614">Plasmid</keyword>
<dbReference type="Proteomes" id="UP000000644">
    <property type="component" value="Plasmid pPNAP01"/>
</dbReference>
<keyword evidence="5 8" id="KW-1133">Transmembrane helix</keyword>
<gene>
    <name evidence="10" type="ordered locus">Pnap_4266</name>
</gene>
<evidence type="ECO:0000256" key="4">
    <source>
        <dbReference type="ARBA" id="ARBA00022692"/>
    </source>
</evidence>
<dbReference type="InterPro" id="IPR025713">
    <property type="entry name" value="MotB-like_N_dom"/>
</dbReference>
<keyword evidence="11" id="KW-1185">Reference proteome</keyword>
<dbReference type="Pfam" id="PF00691">
    <property type="entry name" value="OmpA"/>
    <property type="match status" value="1"/>
</dbReference>
<dbReference type="Gene3D" id="3.30.1330.60">
    <property type="entry name" value="OmpA-like domain"/>
    <property type="match status" value="1"/>
</dbReference>
<dbReference type="GO" id="GO:0005886">
    <property type="term" value="C:plasma membrane"/>
    <property type="evidence" value="ECO:0007669"/>
    <property type="project" value="UniProtKB-SubCell"/>
</dbReference>
<reference evidence="11" key="1">
    <citation type="journal article" date="2009" name="Environ. Microbiol.">
        <title>The genome of Polaromonas naphthalenivorans strain CJ2, isolated from coal tar-contaminated sediment, reveals physiological and metabolic versatility and evolution through extensive horizontal gene transfer.</title>
        <authorList>
            <person name="Yagi J.M."/>
            <person name="Sims D."/>
            <person name="Brettin T."/>
            <person name="Bruce D."/>
            <person name="Madsen E.L."/>
        </authorList>
    </citation>
    <scope>NUCLEOTIDE SEQUENCE [LARGE SCALE GENOMIC DNA]</scope>
    <source>
        <strain evidence="11">CJ2</strain>
        <plasmid evidence="11">Plasmid pPNAP01</plasmid>
    </source>
</reference>
<dbReference type="SUPFAM" id="SSF103088">
    <property type="entry name" value="OmpA-like"/>
    <property type="match status" value="1"/>
</dbReference>
<proteinExistence type="inferred from homology"/>
<dbReference type="AlphaFoldDB" id="A1VV71"/>
<evidence type="ECO:0000256" key="5">
    <source>
        <dbReference type="ARBA" id="ARBA00022989"/>
    </source>
</evidence>
<evidence type="ECO:0000313" key="11">
    <source>
        <dbReference type="Proteomes" id="UP000000644"/>
    </source>
</evidence>
<evidence type="ECO:0000256" key="7">
    <source>
        <dbReference type="PROSITE-ProRule" id="PRU00473"/>
    </source>
</evidence>
<evidence type="ECO:0000256" key="6">
    <source>
        <dbReference type="ARBA" id="ARBA00023136"/>
    </source>
</evidence>
<dbReference type="InterPro" id="IPR050330">
    <property type="entry name" value="Bact_OuterMem_StrucFunc"/>
</dbReference>
<evidence type="ECO:0000313" key="10">
    <source>
        <dbReference type="EMBL" id="ABM39549.1"/>
    </source>
</evidence>
<evidence type="ECO:0000256" key="3">
    <source>
        <dbReference type="ARBA" id="ARBA00022475"/>
    </source>
</evidence>
<dbReference type="EMBL" id="CP000530">
    <property type="protein sequence ID" value="ABM39549.1"/>
    <property type="molecule type" value="Genomic_DNA"/>
</dbReference>
<accession>A1VV71</accession>
<geneLocation type="plasmid" evidence="10 11">
    <name>pPNAP01</name>
</geneLocation>
<keyword evidence="3" id="KW-1003">Cell membrane</keyword>
<evidence type="ECO:0000259" key="9">
    <source>
        <dbReference type="PROSITE" id="PS51123"/>
    </source>
</evidence>
<evidence type="ECO:0000256" key="1">
    <source>
        <dbReference type="ARBA" id="ARBA00004162"/>
    </source>
</evidence>
<organism evidence="10 11">
    <name type="scientific">Polaromonas naphthalenivorans (strain CJ2)</name>
    <dbReference type="NCBI Taxonomy" id="365044"/>
    <lineage>
        <taxon>Bacteria</taxon>
        <taxon>Pseudomonadati</taxon>
        <taxon>Pseudomonadota</taxon>
        <taxon>Betaproteobacteria</taxon>
        <taxon>Burkholderiales</taxon>
        <taxon>Comamonadaceae</taxon>
        <taxon>Polaromonas</taxon>
    </lineage>
</organism>
<feature type="domain" description="OmpA-like" evidence="9">
    <location>
        <begin position="85"/>
        <end position="215"/>
    </location>
</feature>
<evidence type="ECO:0000256" key="2">
    <source>
        <dbReference type="ARBA" id="ARBA00008914"/>
    </source>
</evidence>